<dbReference type="GO" id="GO:0031511">
    <property type="term" value="C:Mis6-Sim4 complex"/>
    <property type="evidence" value="ECO:0007669"/>
    <property type="project" value="InterPro"/>
</dbReference>
<gene>
    <name evidence="1" type="ORF">INT43_007587</name>
</gene>
<name>A0A8H7UEG8_MORIS</name>
<comment type="caution">
    <text evidence="1">The sequence shown here is derived from an EMBL/GenBank/DDBJ whole genome shotgun (WGS) entry which is preliminary data.</text>
</comment>
<evidence type="ECO:0000313" key="2">
    <source>
        <dbReference type="Proteomes" id="UP000654370"/>
    </source>
</evidence>
<keyword evidence="2" id="KW-1185">Reference proteome</keyword>
<protein>
    <submittedName>
        <fullName evidence="1">Uncharacterized protein</fullName>
    </submittedName>
</protein>
<dbReference type="AlphaFoldDB" id="A0A8H7UEG8"/>
<evidence type="ECO:0000313" key="1">
    <source>
        <dbReference type="EMBL" id="KAG2176933.1"/>
    </source>
</evidence>
<dbReference type="OrthoDB" id="21214at2759"/>
<dbReference type="Proteomes" id="UP000654370">
    <property type="component" value="Unassembled WGS sequence"/>
</dbReference>
<proteinExistence type="predicted"/>
<sequence length="194" mass="22573">MSTETELTDYQQNKELLNRLVSIHETPFKLPQRFWNIREQETDSVPLDVVERAITDLNLGIKSRTQKAFSPLMIRKFVESMEHERLQKAHPKPTNHASIPSFDPRDPLSWVASTPAELDVGTTKDMTSARRIDVTSLQHIDQDSELFQEIQRTSQLTHKLITNLERLPITNMPRNDQTKQIKSIDNITKDMLWQ</sequence>
<organism evidence="1 2">
    <name type="scientific">Mortierella isabellina</name>
    <name type="common">Filamentous fungus</name>
    <name type="synonym">Umbelopsis isabellina</name>
    <dbReference type="NCBI Taxonomy" id="91625"/>
    <lineage>
        <taxon>Eukaryota</taxon>
        <taxon>Fungi</taxon>
        <taxon>Fungi incertae sedis</taxon>
        <taxon>Mucoromycota</taxon>
        <taxon>Mucoromycotina</taxon>
        <taxon>Umbelopsidomycetes</taxon>
        <taxon>Umbelopsidales</taxon>
        <taxon>Umbelopsidaceae</taxon>
        <taxon>Umbelopsis</taxon>
    </lineage>
</organism>
<reference evidence="1" key="1">
    <citation type="submission" date="2020-12" db="EMBL/GenBank/DDBJ databases">
        <title>Metabolic potential, ecology and presence of endohyphal bacteria is reflected in genomic diversity of Mucoromycotina.</title>
        <authorList>
            <person name="Muszewska A."/>
            <person name="Okrasinska A."/>
            <person name="Steczkiewicz K."/>
            <person name="Drgas O."/>
            <person name="Orlowska M."/>
            <person name="Perlinska-Lenart U."/>
            <person name="Aleksandrzak-Piekarczyk T."/>
            <person name="Szatraj K."/>
            <person name="Zielenkiewicz U."/>
            <person name="Pilsyk S."/>
            <person name="Malc E."/>
            <person name="Mieczkowski P."/>
            <person name="Kruszewska J.S."/>
            <person name="Biernat P."/>
            <person name="Pawlowska J."/>
        </authorList>
    </citation>
    <scope>NUCLEOTIDE SEQUENCE</scope>
    <source>
        <strain evidence="1">WA0000067209</strain>
    </source>
</reference>
<accession>A0A8H7UEG8</accession>
<dbReference type="EMBL" id="JAEPQZ010000009">
    <property type="protein sequence ID" value="KAG2176933.1"/>
    <property type="molecule type" value="Genomic_DNA"/>
</dbReference>